<evidence type="ECO:0000313" key="3">
    <source>
        <dbReference type="EMBL" id="CAL1708160.1"/>
    </source>
</evidence>
<keyword evidence="4" id="KW-1185">Reference proteome</keyword>
<dbReference type="Proteomes" id="UP001497453">
    <property type="component" value="Chromosome 4"/>
</dbReference>
<feature type="transmembrane region" description="Helical" evidence="2">
    <location>
        <begin position="62"/>
        <end position="80"/>
    </location>
</feature>
<evidence type="ECO:0000256" key="2">
    <source>
        <dbReference type="SAM" id="Phobius"/>
    </source>
</evidence>
<organism evidence="3 4">
    <name type="scientific">Somion occarium</name>
    <dbReference type="NCBI Taxonomy" id="3059160"/>
    <lineage>
        <taxon>Eukaryota</taxon>
        <taxon>Fungi</taxon>
        <taxon>Dikarya</taxon>
        <taxon>Basidiomycota</taxon>
        <taxon>Agaricomycotina</taxon>
        <taxon>Agaricomycetes</taxon>
        <taxon>Polyporales</taxon>
        <taxon>Cerrenaceae</taxon>
        <taxon>Somion</taxon>
    </lineage>
</organism>
<feature type="region of interest" description="Disordered" evidence="1">
    <location>
        <begin position="150"/>
        <end position="183"/>
    </location>
</feature>
<reference evidence="4" key="1">
    <citation type="submission" date="2024-04" db="EMBL/GenBank/DDBJ databases">
        <authorList>
            <person name="Shaw F."/>
            <person name="Minotto A."/>
        </authorList>
    </citation>
    <scope>NUCLEOTIDE SEQUENCE [LARGE SCALE GENOMIC DNA]</scope>
</reference>
<keyword evidence="2" id="KW-0812">Transmembrane</keyword>
<protein>
    <submittedName>
        <fullName evidence="3">Uncharacterized protein</fullName>
    </submittedName>
</protein>
<dbReference type="EMBL" id="OZ037947">
    <property type="protein sequence ID" value="CAL1708160.1"/>
    <property type="molecule type" value="Genomic_DNA"/>
</dbReference>
<evidence type="ECO:0000256" key="1">
    <source>
        <dbReference type="SAM" id="MobiDB-lite"/>
    </source>
</evidence>
<proteinExistence type="predicted"/>
<evidence type="ECO:0000313" key="4">
    <source>
        <dbReference type="Proteomes" id="UP001497453"/>
    </source>
</evidence>
<feature type="transmembrane region" description="Helical" evidence="2">
    <location>
        <begin position="123"/>
        <end position="141"/>
    </location>
</feature>
<feature type="transmembrane region" description="Helical" evidence="2">
    <location>
        <begin position="32"/>
        <end position="50"/>
    </location>
</feature>
<keyword evidence="2" id="KW-0472">Membrane</keyword>
<feature type="transmembrane region" description="Helical" evidence="2">
    <location>
        <begin position="92"/>
        <end position="111"/>
    </location>
</feature>
<feature type="compositionally biased region" description="Polar residues" evidence="1">
    <location>
        <begin position="159"/>
        <end position="179"/>
    </location>
</feature>
<gene>
    <name evidence="3" type="ORF">GFSPODELE1_LOCUS6721</name>
</gene>
<feature type="region of interest" description="Disordered" evidence="1">
    <location>
        <begin position="233"/>
        <end position="270"/>
    </location>
</feature>
<sequence length="270" mass="29019">MSNVDLPEFLDPVLDYLSDHIPPTLYSVLETLLSHSIALVSSLLGLVTAFITEPSSWDTQRILPPLITLLTVYVALFSFYRTTGWMIRTAFAFVKWGTIFGLIGIGAGYILANANVDGEGNGVGALFAGAGLIPMMGGLILDMINGQGQDAAGGRRGSRNAQSSPRTRSRTQPNSQSRPNVWDSWDRHRDWQYSENDQAGRDSNMNVQQVVSEVLGAAGRVVEESGWWEAAKGAADGLTKGAGNAGQEGEGGSSGRRSTRRSKAKASRSR</sequence>
<feature type="compositionally biased region" description="Basic residues" evidence="1">
    <location>
        <begin position="257"/>
        <end position="270"/>
    </location>
</feature>
<keyword evidence="2" id="KW-1133">Transmembrane helix</keyword>
<name>A0ABP1DK07_9APHY</name>
<feature type="compositionally biased region" description="Gly residues" evidence="1">
    <location>
        <begin position="243"/>
        <end position="254"/>
    </location>
</feature>
<accession>A0ABP1DK07</accession>